<gene>
    <name evidence="1" type="ORF">J4G78_07175</name>
</gene>
<name>A0ABX7T8T6_9SPHN</name>
<sequence length="54" mass="5937">MTFTIRQIMAFSLLGADASPNLSTKAIRMLTVIDEYGRECLAIHVQRIALTAAL</sequence>
<reference evidence="1 2" key="1">
    <citation type="submission" date="2021-03" db="EMBL/GenBank/DDBJ databases">
        <title>Complete genome of Parasphingorhabdus_sp.JHSY0214.</title>
        <authorList>
            <person name="Yoo J.H."/>
            <person name="Bae J.W."/>
        </authorList>
    </citation>
    <scope>NUCLEOTIDE SEQUENCE [LARGE SCALE GENOMIC DNA]</scope>
    <source>
        <strain evidence="1 2">JHSY0214</strain>
    </source>
</reference>
<evidence type="ECO:0008006" key="3">
    <source>
        <dbReference type="Google" id="ProtNLM"/>
    </source>
</evidence>
<evidence type="ECO:0000313" key="2">
    <source>
        <dbReference type="Proteomes" id="UP000663923"/>
    </source>
</evidence>
<evidence type="ECO:0000313" key="1">
    <source>
        <dbReference type="EMBL" id="QTD57305.1"/>
    </source>
</evidence>
<organism evidence="1 2">
    <name type="scientific">Parasphingorhabdus cellanae</name>
    <dbReference type="NCBI Taxonomy" id="2806553"/>
    <lineage>
        <taxon>Bacteria</taxon>
        <taxon>Pseudomonadati</taxon>
        <taxon>Pseudomonadota</taxon>
        <taxon>Alphaproteobacteria</taxon>
        <taxon>Sphingomonadales</taxon>
        <taxon>Sphingomonadaceae</taxon>
        <taxon>Parasphingorhabdus</taxon>
    </lineage>
</organism>
<proteinExistence type="predicted"/>
<keyword evidence="2" id="KW-1185">Reference proteome</keyword>
<protein>
    <recommendedName>
        <fullName evidence="3">Transposase</fullName>
    </recommendedName>
</protein>
<accession>A0ABX7T8T6</accession>
<dbReference type="EMBL" id="CP071794">
    <property type="protein sequence ID" value="QTD57305.1"/>
    <property type="molecule type" value="Genomic_DNA"/>
</dbReference>
<dbReference type="Proteomes" id="UP000663923">
    <property type="component" value="Chromosome"/>
</dbReference>
<dbReference type="RefSeq" id="WP_207989666.1">
    <property type="nucleotide sequence ID" value="NZ_CP071794.1"/>
</dbReference>